<dbReference type="EMBL" id="JAUOZU010000006">
    <property type="protein sequence ID" value="MDO6963812.1"/>
    <property type="molecule type" value="Genomic_DNA"/>
</dbReference>
<keyword evidence="3" id="KW-1185">Reference proteome</keyword>
<dbReference type="RefSeq" id="WP_304375722.1">
    <property type="nucleotide sequence ID" value="NZ_JAUOZU010000006.1"/>
</dbReference>
<feature type="transmembrane region" description="Helical" evidence="1">
    <location>
        <begin position="110"/>
        <end position="130"/>
    </location>
</feature>
<dbReference type="Proteomes" id="UP001174932">
    <property type="component" value="Unassembled WGS sequence"/>
</dbReference>
<reference evidence="2" key="1">
    <citation type="journal article" date="2015" name="Int. J. Syst. Evol. Microbiol.">
        <title>Rhizobium alvei sp. nov., isolated from a freshwater river.</title>
        <authorList>
            <person name="Sheu S.Y."/>
            <person name="Huang H.W."/>
            <person name="Young C.C."/>
            <person name="Chen W.M."/>
        </authorList>
    </citation>
    <scope>NUCLEOTIDE SEQUENCE</scope>
    <source>
        <strain evidence="2">TNR-22</strain>
    </source>
</reference>
<reference evidence="2" key="2">
    <citation type="submission" date="2023-07" db="EMBL/GenBank/DDBJ databases">
        <authorList>
            <person name="Shen H."/>
        </authorList>
    </citation>
    <scope>NUCLEOTIDE SEQUENCE</scope>
    <source>
        <strain evidence="2">TNR-22</strain>
    </source>
</reference>
<name>A0ABT8YJC8_9HYPH</name>
<gene>
    <name evidence="2" type="ORF">Q4481_07570</name>
</gene>
<proteinExistence type="predicted"/>
<organism evidence="2 3">
    <name type="scientific">Rhizobium alvei</name>
    <dbReference type="NCBI Taxonomy" id="1132659"/>
    <lineage>
        <taxon>Bacteria</taxon>
        <taxon>Pseudomonadati</taxon>
        <taxon>Pseudomonadota</taxon>
        <taxon>Alphaproteobacteria</taxon>
        <taxon>Hyphomicrobiales</taxon>
        <taxon>Rhizobiaceae</taxon>
        <taxon>Rhizobium/Agrobacterium group</taxon>
        <taxon>Rhizobium</taxon>
    </lineage>
</organism>
<keyword evidence="1" id="KW-0812">Transmembrane</keyword>
<evidence type="ECO:0008006" key="4">
    <source>
        <dbReference type="Google" id="ProtNLM"/>
    </source>
</evidence>
<evidence type="ECO:0000313" key="3">
    <source>
        <dbReference type="Proteomes" id="UP001174932"/>
    </source>
</evidence>
<evidence type="ECO:0000256" key="1">
    <source>
        <dbReference type="SAM" id="Phobius"/>
    </source>
</evidence>
<keyword evidence="1" id="KW-0472">Membrane</keyword>
<feature type="transmembrane region" description="Helical" evidence="1">
    <location>
        <begin position="12"/>
        <end position="32"/>
    </location>
</feature>
<feature type="transmembrane region" description="Helical" evidence="1">
    <location>
        <begin position="38"/>
        <end position="54"/>
    </location>
</feature>
<evidence type="ECO:0000313" key="2">
    <source>
        <dbReference type="EMBL" id="MDO6963812.1"/>
    </source>
</evidence>
<comment type="caution">
    <text evidence="2">The sequence shown here is derived from an EMBL/GenBank/DDBJ whole genome shotgun (WGS) entry which is preliminary data.</text>
</comment>
<keyword evidence="1" id="KW-1133">Transmembrane helix</keyword>
<protein>
    <recommendedName>
        <fullName evidence="4">Transmembrane protein</fullName>
    </recommendedName>
</protein>
<sequence>MTNEHEEDMTRIGWGVFTFLLTLQLPVLFMWLSGYAGIYFPLWLGLNFIILFYFRWRTTSYIIKVGAINSNLDLRTYQEVRWVPLLIVPMGLGLSSMLRISQSAGPETATYYACNSVFVMAACGGLIEGIRRIRF</sequence>
<accession>A0ABT8YJC8</accession>
<feature type="transmembrane region" description="Helical" evidence="1">
    <location>
        <begin position="80"/>
        <end position="98"/>
    </location>
</feature>